<evidence type="ECO:0000313" key="2">
    <source>
        <dbReference type="EMBL" id="ASF46499.1"/>
    </source>
</evidence>
<feature type="transmembrane region" description="Helical" evidence="1">
    <location>
        <begin position="91"/>
        <end position="122"/>
    </location>
</feature>
<dbReference type="InterPro" id="IPR007498">
    <property type="entry name" value="PqiA-like"/>
</dbReference>
<dbReference type="OrthoDB" id="5291921at2"/>
<feature type="transmembrane region" description="Helical" evidence="1">
    <location>
        <begin position="142"/>
        <end position="160"/>
    </location>
</feature>
<feature type="transmembrane region" description="Helical" evidence="1">
    <location>
        <begin position="172"/>
        <end position="194"/>
    </location>
</feature>
<dbReference type="AlphaFoldDB" id="A0A1Z4BZ18"/>
<keyword evidence="1" id="KW-0812">Transmembrane</keyword>
<name>A0A1Z4BZ18_9GAMM</name>
<organism evidence="2 3">
    <name type="scientific">Methylovulum psychrotolerans</name>
    <dbReference type="NCBI Taxonomy" id="1704499"/>
    <lineage>
        <taxon>Bacteria</taxon>
        <taxon>Pseudomonadati</taxon>
        <taxon>Pseudomonadota</taxon>
        <taxon>Gammaproteobacteria</taxon>
        <taxon>Methylococcales</taxon>
        <taxon>Methylococcaceae</taxon>
        <taxon>Methylovulum</taxon>
    </lineage>
</organism>
<dbReference type="Pfam" id="PF04403">
    <property type="entry name" value="PqiA"/>
    <property type="match status" value="1"/>
</dbReference>
<proteinExistence type="predicted"/>
<dbReference type="KEGG" id="mpsy:CEK71_10690"/>
<dbReference type="Proteomes" id="UP000197019">
    <property type="component" value="Chromosome"/>
</dbReference>
<reference evidence="2 3" key="1">
    <citation type="submission" date="2017-06" db="EMBL/GenBank/DDBJ databases">
        <title>Genome Sequencing of the methanotroph Methylovulum psychrotolerants str. HV10-M2 isolated from a high-altitude environment.</title>
        <authorList>
            <person name="Mateos-Rivera A."/>
        </authorList>
    </citation>
    <scope>NUCLEOTIDE SEQUENCE [LARGE SCALE GENOMIC DNA]</scope>
    <source>
        <strain evidence="2 3">HV10_M2</strain>
    </source>
</reference>
<keyword evidence="1" id="KW-1133">Transmembrane helix</keyword>
<dbReference type="EMBL" id="CP022129">
    <property type="protein sequence ID" value="ASF46499.1"/>
    <property type="molecule type" value="Genomic_DNA"/>
</dbReference>
<protein>
    <submittedName>
        <fullName evidence="2">Paraquat-inducible membrane protein A</fullName>
    </submittedName>
</protein>
<keyword evidence="3" id="KW-1185">Reference proteome</keyword>
<gene>
    <name evidence="2" type="ORF">CEK71_10690</name>
</gene>
<sequence>MSKPLDVCPECDLLLKPVQSAIGTKVDCPRCGYLLHRPRPQSIERVLALSVAGLILVLPANLLPLIGIRFMGNSNESTLWAGTVGLFAEGLWLVALLVFLASIFVPLLNITLAFLVSLHLYLKRPHPHLAHWLRWWQHLEEWAMLEVYMLGIIVACVKLSDTADVQFGFGLYAFIALLLVNVMLATSLDSYLFWQSIADLDKKTHENP</sequence>
<accession>A0A1Z4BZ18</accession>
<dbReference type="RefSeq" id="WP_088619371.1">
    <property type="nucleotide sequence ID" value="NZ_CP022129.1"/>
</dbReference>
<evidence type="ECO:0000256" key="1">
    <source>
        <dbReference type="SAM" id="Phobius"/>
    </source>
</evidence>
<evidence type="ECO:0000313" key="3">
    <source>
        <dbReference type="Proteomes" id="UP000197019"/>
    </source>
</evidence>
<keyword evidence="1" id="KW-0472">Membrane</keyword>
<feature type="transmembrane region" description="Helical" evidence="1">
    <location>
        <begin position="46"/>
        <end position="71"/>
    </location>
</feature>